<proteinExistence type="predicted"/>
<dbReference type="EMBL" id="CM031830">
    <property type="protein sequence ID" value="KAG6707237.1"/>
    <property type="molecule type" value="Genomic_DNA"/>
</dbReference>
<dbReference type="OrthoDB" id="606645at2759"/>
<evidence type="ECO:0000313" key="3">
    <source>
        <dbReference type="Proteomes" id="UP000811609"/>
    </source>
</evidence>
<comment type="caution">
    <text evidence="1">The sequence shown here is derived from an EMBL/GenBank/DDBJ whole genome shotgun (WGS) entry which is preliminary data.</text>
</comment>
<evidence type="ECO:0008006" key="4">
    <source>
        <dbReference type="Google" id="ProtNLM"/>
    </source>
</evidence>
<evidence type="ECO:0000313" key="1">
    <source>
        <dbReference type="EMBL" id="KAG6650117.1"/>
    </source>
</evidence>
<reference evidence="1" key="1">
    <citation type="submission" date="2020-12" db="EMBL/GenBank/DDBJ databases">
        <title>WGS assembly of Carya illinoinensis cv. Pawnee.</title>
        <authorList>
            <person name="Platts A."/>
            <person name="Shu S."/>
            <person name="Wright S."/>
            <person name="Barry K."/>
            <person name="Edger P."/>
            <person name="Pires J.C."/>
            <person name="Schmutz J."/>
        </authorList>
    </citation>
    <scope>NUCLEOTIDE SEQUENCE</scope>
    <source>
        <tissue evidence="1">Leaf</tissue>
    </source>
</reference>
<evidence type="ECO:0000313" key="2">
    <source>
        <dbReference type="EMBL" id="KAG6707237.1"/>
    </source>
</evidence>
<dbReference type="PANTHER" id="PTHR35122">
    <property type="entry name" value="OSJNBA0093F12.14 PROTEIN"/>
    <property type="match status" value="1"/>
</dbReference>
<dbReference type="AlphaFoldDB" id="A0A8T1Q685"/>
<dbReference type="Proteomes" id="UP000811246">
    <property type="component" value="Chromosome 6"/>
</dbReference>
<dbReference type="EMBL" id="CM031814">
    <property type="protein sequence ID" value="KAG6650117.1"/>
    <property type="molecule type" value="Genomic_DNA"/>
</dbReference>
<dbReference type="PANTHER" id="PTHR35122:SF2">
    <property type="entry name" value="OS04G0598000 PROTEIN"/>
    <property type="match status" value="1"/>
</dbReference>
<protein>
    <recommendedName>
        <fullName evidence="4">Late embryogenesis abundant protein</fullName>
    </recommendedName>
</protein>
<gene>
    <name evidence="1" type="ORF">CIPAW_06G020500</name>
    <name evidence="2" type="ORF">I3842_06G020800</name>
</gene>
<dbReference type="Pfam" id="PF22272">
    <property type="entry name" value="LEA_3b"/>
    <property type="match status" value="1"/>
</dbReference>
<dbReference type="InterPro" id="IPR039291">
    <property type="entry name" value="At5g17165-like"/>
</dbReference>
<name>A0A8T1Q685_CARIL</name>
<sequence length="134" mass="14665">MAANTKTQVVALSFGKRFINLIWAASKPRHPSLPSPLSTTLTLRAVHTSVYDKNPEDHTPTVVPDHLIPPQPETYWTPHPQTGIFGPSAKHTSTTAGDRGFYSSTVDGGEGSVLEEKAWFRHTGVEDLEKPHAL</sequence>
<dbReference type="Proteomes" id="UP000811609">
    <property type="component" value="Chromosome 6"/>
</dbReference>
<keyword evidence="3" id="KW-1185">Reference proteome</keyword>
<accession>A0A8T1Q685</accession>
<reference evidence="2" key="2">
    <citation type="submission" date="2021-01" db="EMBL/GenBank/DDBJ databases">
        <authorList>
            <person name="Lovell J.T."/>
            <person name="Bentley N."/>
            <person name="Bhattarai G."/>
            <person name="Jenkins J.W."/>
            <person name="Sreedasyam A."/>
            <person name="Alarcon Y."/>
            <person name="Bock C."/>
            <person name="Boston L."/>
            <person name="Carlson J."/>
            <person name="Cervantes K."/>
            <person name="Clermont K."/>
            <person name="Krom N."/>
            <person name="Kubenka K."/>
            <person name="Mamidi S."/>
            <person name="Mattison C."/>
            <person name="Monteros M."/>
            <person name="Pisani C."/>
            <person name="Plott C."/>
            <person name="Rajasekar S."/>
            <person name="Rhein H.S."/>
            <person name="Rohla C."/>
            <person name="Song M."/>
            <person name="Hilaire R.S."/>
            <person name="Shu S."/>
            <person name="Wells L."/>
            <person name="Wang X."/>
            <person name="Webber J."/>
            <person name="Heerema R.J."/>
            <person name="Klein P."/>
            <person name="Conner P."/>
            <person name="Grauke L."/>
            <person name="Grimwood J."/>
            <person name="Schmutz J."/>
            <person name="Randall J.J."/>
        </authorList>
    </citation>
    <scope>NUCLEOTIDE SEQUENCE</scope>
    <source>
        <tissue evidence="2">Leaf</tissue>
    </source>
</reference>
<organism evidence="1 3">
    <name type="scientific">Carya illinoinensis</name>
    <name type="common">Pecan</name>
    <dbReference type="NCBI Taxonomy" id="32201"/>
    <lineage>
        <taxon>Eukaryota</taxon>
        <taxon>Viridiplantae</taxon>
        <taxon>Streptophyta</taxon>
        <taxon>Embryophyta</taxon>
        <taxon>Tracheophyta</taxon>
        <taxon>Spermatophyta</taxon>
        <taxon>Magnoliopsida</taxon>
        <taxon>eudicotyledons</taxon>
        <taxon>Gunneridae</taxon>
        <taxon>Pentapetalae</taxon>
        <taxon>rosids</taxon>
        <taxon>fabids</taxon>
        <taxon>Fagales</taxon>
        <taxon>Juglandaceae</taxon>
        <taxon>Carya</taxon>
    </lineage>
</organism>